<accession>A0A2N5S6R2</accession>
<feature type="signal peptide" evidence="1">
    <location>
        <begin position="1"/>
        <end position="22"/>
    </location>
</feature>
<sequence>MQRLSSCSSLVAPILLIGRCITIDASLENHTPKPSKYPHPNQALALCYNNAMPSDPTAKVAVESQPGSVYRYTR</sequence>
<proteinExistence type="predicted"/>
<dbReference type="EMBL" id="PGCI01001102">
    <property type="protein sequence ID" value="PLW07834.1"/>
    <property type="molecule type" value="Genomic_DNA"/>
</dbReference>
<dbReference type="Proteomes" id="UP000235388">
    <property type="component" value="Unassembled WGS sequence"/>
</dbReference>
<keyword evidence="1" id="KW-0732">Signal</keyword>
<comment type="caution">
    <text evidence="3">The sequence shown here is derived from an EMBL/GenBank/DDBJ whole genome shotgun (WGS) entry which is preliminary data.</text>
</comment>
<name>A0A2N5S6R2_9BASI</name>
<dbReference type="EMBL" id="PGCJ01001133">
    <property type="protein sequence ID" value="PLW08942.1"/>
    <property type="molecule type" value="Genomic_DNA"/>
</dbReference>
<organism evidence="3 4">
    <name type="scientific">Puccinia coronata f. sp. avenae</name>
    <dbReference type="NCBI Taxonomy" id="200324"/>
    <lineage>
        <taxon>Eukaryota</taxon>
        <taxon>Fungi</taxon>
        <taxon>Dikarya</taxon>
        <taxon>Basidiomycota</taxon>
        <taxon>Pucciniomycotina</taxon>
        <taxon>Pucciniomycetes</taxon>
        <taxon>Pucciniales</taxon>
        <taxon>Pucciniaceae</taxon>
        <taxon>Puccinia</taxon>
    </lineage>
</organism>
<keyword evidence="4" id="KW-1185">Reference proteome</keyword>
<dbReference type="Proteomes" id="UP000235392">
    <property type="component" value="Unassembled WGS sequence"/>
</dbReference>
<dbReference type="AlphaFoldDB" id="A0A2N5S6R2"/>
<evidence type="ECO:0000313" key="4">
    <source>
        <dbReference type="Proteomes" id="UP000235388"/>
    </source>
</evidence>
<evidence type="ECO:0008006" key="6">
    <source>
        <dbReference type="Google" id="ProtNLM"/>
    </source>
</evidence>
<evidence type="ECO:0000313" key="5">
    <source>
        <dbReference type="Proteomes" id="UP000235392"/>
    </source>
</evidence>
<protein>
    <recommendedName>
        <fullName evidence="6">Secreted protein</fullName>
    </recommendedName>
</protein>
<gene>
    <name evidence="3" type="ORF">PCANC_22879</name>
    <name evidence="2" type="ORF">PCASD_24620</name>
</gene>
<evidence type="ECO:0000256" key="1">
    <source>
        <dbReference type="SAM" id="SignalP"/>
    </source>
</evidence>
<evidence type="ECO:0000313" key="2">
    <source>
        <dbReference type="EMBL" id="PLW07834.1"/>
    </source>
</evidence>
<feature type="chain" id="PRO_5015083484" description="Secreted protein" evidence="1">
    <location>
        <begin position="23"/>
        <end position="74"/>
    </location>
</feature>
<evidence type="ECO:0000313" key="3">
    <source>
        <dbReference type="EMBL" id="PLW08942.1"/>
    </source>
</evidence>
<reference evidence="4 5" key="1">
    <citation type="submission" date="2017-11" db="EMBL/GenBank/DDBJ databases">
        <title>De novo assembly and phasing of dikaryotic genomes from two isolates of Puccinia coronata f. sp. avenae, the causal agent of oat crown rust.</title>
        <authorList>
            <person name="Miller M.E."/>
            <person name="Zhang Y."/>
            <person name="Omidvar V."/>
            <person name="Sperschneider J."/>
            <person name="Schwessinger B."/>
            <person name="Raley C."/>
            <person name="Palmer J.M."/>
            <person name="Garnica D."/>
            <person name="Upadhyaya N."/>
            <person name="Rathjen J."/>
            <person name="Taylor J.M."/>
            <person name="Park R.F."/>
            <person name="Dodds P.N."/>
            <person name="Hirsch C.D."/>
            <person name="Kianian S.F."/>
            <person name="Figueroa M."/>
        </authorList>
    </citation>
    <scope>NUCLEOTIDE SEQUENCE [LARGE SCALE GENOMIC DNA]</scope>
    <source>
        <strain evidence="3">12NC29</strain>
        <strain evidence="2">12SD80</strain>
    </source>
</reference>